<dbReference type="Proteomes" id="UP000585474">
    <property type="component" value="Unassembled WGS sequence"/>
</dbReference>
<keyword evidence="2" id="KW-1185">Reference proteome</keyword>
<gene>
    <name evidence="1" type="ORF">Acr_03g0010730</name>
</gene>
<dbReference type="SUPFAM" id="SSF56219">
    <property type="entry name" value="DNase I-like"/>
    <property type="match status" value="1"/>
</dbReference>
<dbReference type="EMBL" id="BJWL01000003">
    <property type="protein sequence ID" value="GFY84299.1"/>
    <property type="molecule type" value="Genomic_DNA"/>
</dbReference>
<dbReference type="AlphaFoldDB" id="A0A7J0EEL7"/>
<comment type="caution">
    <text evidence="1">The sequence shown here is derived from an EMBL/GenBank/DDBJ whole genome shotgun (WGS) entry which is preliminary data.</text>
</comment>
<dbReference type="OrthoDB" id="996232at2759"/>
<evidence type="ECO:0008006" key="3">
    <source>
        <dbReference type="Google" id="ProtNLM"/>
    </source>
</evidence>
<accession>A0A7J0EEL7</accession>
<sequence>MILLLGINQLLLSQYTLKVLDAATKATLCLINLYANLSDSVRKKHWEELLEQQRTSTLDWVIWGDFNDLLWEAEKQGDHAAPLLDISQTCLPNLDSFDASGEGLKIQRAMRLLIRHGITISCEDPECILFFEGSRNAGGSFGSGVKKKGLMIGKRLYSFKDQLNQAYDGHGGIQDATIKQVEQQLAKAWKNEEL</sequence>
<protein>
    <recommendedName>
        <fullName evidence="3">DNAse I-like superfamily protein</fullName>
    </recommendedName>
</protein>
<evidence type="ECO:0000313" key="1">
    <source>
        <dbReference type="EMBL" id="GFY84299.1"/>
    </source>
</evidence>
<organism evidence="1 2">
    <name type="scientific">Actinidia rufa</name>
    <dbReference type="NCBI Taxonomy" id="165716"/>
    <lineage>
        <taxon>Eukaryota</taxon>
        <taxon>Viridiplantae</taxon>
        <taxon>Streptophyta</taxon>
        <taxon>Embryophyta</taxon>
        <taxon>Tracheophyta</taxon>
        <taxon>Spermatophyta</taxon>
        <taxon>Magnoliopsida</taxon>
        <taxon>eudicotyledons</taxon>
        <taxon>Gunneridae</taxon>
        <taxon>Pentapetalae</taxon>
        <taxon>asterids</taxon>
        <taxon>Ericales</taxon>
        <taxon>Actinidiaceae</taxon>
        <taxon>Actinidia</taxon>
    </lineage>
</organism>
<name>A0A7J0EEL7_9ERIC</name>
<proteinExistence type="predicted"/>
<evidence type="ECO:0000313" key="2">
    <source>
        <dbReference type="Proteomes" id="UP000585474"/>
    </source>
</evidence>
<reference evidence="1 2" key="1">
    <citation type="submission" date="2019-07" db="EMBL/GenBank/DDBJ databases">
        <title>De Novo Assembly of kiwifruit Actinidia rufa.</title>
        <authorList>
            <person name="Sugita-Konishi S."/>
            <person name="Sato K."/>
            <person name="Mori E."/>
            <person name="Abe Y."/>
            <person name="Kisaki G."/>
            <person name="Hamano K."/>
            <person name="Suezawa K."/>
            <person name="Otani M."/>
            <person name="Fukuda T."/>
            <person name="Manabe T."/>
            <person name="Gomi K."/>
            <person name="Tabuchi M."/>
            <person name="Akimitsu K."/>
            <person name="Kataoka I."/>
        </authorList>
    </citation>
    <scope>NUCLEOTIDE SEQUENCE [LARGE SCALE GENOMIC DNA]</scope>
    <source>
        <strain evidence="2">cv. Fuchu</strain>
    </source>
</reference>
<dbReference type="InterPro" id="IPR036691">
    <property type="entry name" value="Endo/exonu/phosph_ase_sf"/>
</dbReference>